<dbReference type="Pfam" id="PF06011">
    <property type="entry name" value="TRP"/>
    <property type="match status" value="1"/>
</dbReference>
<keyword evidence="12" id="KW-1185">Reference proteome</keyword>
<feature type="transmembrane region" description="Helical" evidence="8">
    <location>
        <begin position="426"/>
        <end position="451"/>
    </location>
</feature>
<dbReference type="Proteomes" id="UP000272025">
    <property type="component" value="Unassembled WGS sequence"/>
</dbReference>
<evidence type="ECO:0000256" key="7">
    <source>
        <dbReference type="SAM" id="MobiDB-lite"/>
    </source>
</evidence>
<evidence type="ECO:0000313" key="11">
    <source>
        <dbReference type="EMBL" id="ROT41713.1"/>
    </source>
</evidence>
<feature type="compositionally biased region" description="Basic and acidic residues" evidence="7">
    <location>
        <begin position="914"/>
        <end position="927"/>
    </location>
</feature>
<feature type="region of interest" description="Disordered" evidence="7">
    <location>
        <begin position="827"/>
        <end position="999"/>
    </location>
</feature>
<evidence type="ECO:0000256" key="6">
    <source>
        <dbReference type="ARBA" id="ARBA00023136"/>
    </source>
</evidence>
<dbReference type="GeneID" id="39575152"/>
<feature type="transmembrane region" description="Helical" evidence="8">
    <location>
        <begin position="384"/>
        <end position="405"/>
    </location>
</feature>
<dbReference type="AlphaFoldDB" id="A0A3N2Q4K5"/>
<feature type="transmembrane region" description="Helical" evidence="8">
    <location>
        <begin position="463"/>
        <end position="485"/>
    </location>
</feature>
<evidence type="ECO:0000256" key="1">
    <source>
        <dbReference type="ARBA" id="ARBA00004141"/>
    </source>
</evidence>
<dbReference type="GO" id="GO:0009272">
    <property type="term" value="P:fungal-type cell wall biogenesis"/>
    <property type="evidence" value="ECO:0007669"/>
    <property type="project" value="TreeGrafter"/>
</dbReference>
<evidence type="ECO:0000259" key="10">
    <source>
        <dbReference type="SMART" id="SM01320"/>
    </source>
</evidence>
<accession>A0A3N2Q4K5</accession>
<feature type="compositionally biased region" description="Basic and acidic residues" evidence="7">
    <location>
        <begin position="989"/>
        <end position="999"/>
    </location>
</feature>
<feature type="compositionally biased region" description="Polar residues" evidence="7">
    <location>
        <begin position="787"/>
        <end position="796"/>
    </location>
</feature>
<dbReference type="STRING" id="1314773.A0A3N2Q4K5"/>
<feature type="transmembrane region" description="Helical" evidence="8">
    <location>
        <begin position="664"/>
        <end position="689"/>
    </location>
</feature>
<dbReference type="GO" id="GO:0055085">
    <property type="term" value="P:transmembrane transport"/>
    <property type="evidence" value="ECO:0007669"/>
    <property type="project" value="TreeGrafter"/>
</dbReference>
<organism evidence="11 12">
    <name type="scientific">Sodiomyces alkalinus (strain CBS 110278 / VKM F-3762 / F11)</name>
    <name type="common">Alkaliphilic filamentous fungus</name>
    <dbReference type="NCBI Taxonomy" id="1314773"/>
    <lineage>
        <taxon>Eukaryota</taxon>
        <taxon>Fungi</taxon>
        <taxon>Dikarya</taxon>
        <taxon>Ascomycota</taxon>
        <taxon>Pezizomycotina</taxon>
        <taxon>Sordariomycetes</taxon>
        <taxon>Hypocreomycetidae</taxon>
        <taxon>Glomerellales</taxon>
        <taxon>Plectosphaerellaceae</taxon>
        <taxon>Sodiomyces</taxon>
    </lineage>
</organism>
<dbReference type="InterPro" id="IPR040241">
    <property type="entry name" value="TRP_Flc/Pkd2-like"/>
</dbReference>
<dbReference type="InterPro" id="IPR032800">
    <property type="entry name" value="TRP_N"/>
</dbReference>
<keyword evidence="4 9" id="KW-0732">Signal</keyword>
<dbReference type="OrthoDB" id="5377623at2759"/>
<dbReference type="InterPro" id="IPR010308">
    <property type="entry name" value="TRP_C"/>
</dbReference>
<dbReference type="EMBL" id="ML119052">
    <property type="protein sequence ID" value="ROT41713.1"/>
    <property type="molecule type" value="Genomic_DNA"/>
</dbReference>
<evidence type="ECO:0000256" key="4">
    <source>
        <dbReference type="ARBA" id="ARBA00022729"/>
    </source>
</evidence>
<feature type="domain" description="ML-like" evidence="10">
    <location>
        <begin position="52"/>
        <end position="194"/>
    </location>
</feature>
<evidence type="ECO:0000256" key="8">
    <source>
        <dbReference type="SAM" id="Phobius"/>
    </source>
</evidence>
<sequence>MARTTGPSCWTMTVLLATILQFVSIIAAQQTVLIEGTDRHNVSRNLTVDRYPSLYTGDFADCLNGESLFNITKYDAGYYADNMTVVFHLDGTTNVRQENLMLHLSLFAFGETIFDATLDPCKLEISSLCPLNANNPVEAWTAIEVTVSEIDIIPSISLDIPDFEGSARLQVFANSSQTEIGCFQAVLSNGNTLSHPYAISPALGGLTALAILSSFAAAVYGVSIPHMRTHYAHSFSVLVVLETFQTIYFSGALSVHWPSLLPAWWSNFAWSAGLIYSHELVESLRGFAGISGNASQVGGAGSNVINNEGGLIHQIYGRSLDLGPAAASQPSRRALAYNASDPYDYTWGGRPVAPGMPIPGTWPGFRGTLAAIRIPIAGAFTVGLIWWLVALALVVISVTAAKFCLDLLIRLKLVNKDGFAYFRTHLPGYLATSVLRTLLVASFPLLTLALFQMNLERPTGPLAIAAVVFALLLVGLGGLVAYACYFRLRFSKFQMGTDTIILEQGRLFKVLPFVAATRASTIGEKESATKRYGSLPFLRIHFVDNDPDRPRPSVHKDEAYVKRFGWLAAHYRRKRWWFFALWFAYQVARACFLGGASRSPLAQVYGLFILEVLAFIVFVNLKPYEGQRNAVVAVWMLGMSKVVTAGLSIAFLPDFNNSRILLTVFGLIIVVVQGFMVLAVIVLVVLGMISSWMSLHRNRETFRPQALDSIRISYYEHLQNKAPDMRPPPREEANGAAEPRSTFTVNSVRRAPKIEDDDDPETDVFPSLSNNNVPIQDVPPATRPRSRTNSVNSRYSVGSLPRRARTQRASWSSRDFAEWDAQFERPDSAMGVGTAGTAGTVGTSMRTTTAQGRQRSSSLRQIAHLNSHSSLRMQQQPDIRERPETPSAQRRPMSPPREVSEDKLEPFPALEIVPSRRDDETTGREMEDNGVSPVKETDGKQSGMPQPGEKEEEQVAVSGTANESTKDETADVTRGAAPTDGESKQQPTSEKEAEAEKTP</sequence>
<feature type="region of interest" description="Disordered" evidence="7">
    <location>
        <begin position="721"/>
        <end position="809"/>
    </location>
</feature>
<evidence type="ECO:0000256" key="3">
    <source>
        <dbReference type="ARBA" id="ARBA00022692"/>
    </source>
</evidence>
<feature type="transmembrane region" description="Helical" evidence="8">
    <location>
        <begin position="576"/>
        <end position="596"/>
    </location>
</feature>
<keyword evidence="5 8" id="KW-1133">Transmembrane helix</keyword>
<dbReference type="PANTHER" id="PTHR31145:SF7">
    <property type="entry name" value="TRP-LIKE ION CHANNEL"/>
    <property type="match status" value="1"/>
</dbReference>
<comment type="similarity">
    <text evidence="2">Belongs to the transient receptor potential (TRP) ion channel family.</text>
</comment>
<feature type="transmembrane region" description="Helical" evidence="8">
    <location>
        <begin position="602"/>
        <end position="621"/>
    </location>
</feature>
<evidence type="ECO:0000256" key="5">
    <source>
        <dbReference type="ARBA" id="ARBA00022989"/>
    </source>
</evidence>
<feature type="compositionally biased region" description="Low complexity" evidence="7">
    <location>
        <begin position="831"/>
        <end position="843"/>
    </location>
</feature>
<protein>
    <submittedName>
        <fullName evidence="11">TRP-domain-containing protein</fullName>
    </submittedName>
</protein>
<dbReference type="PANTHER" id="PTHR31145">
    <property type="entry name" value="INTEGRAL MEMBRANE PROTEIN (AFU_ORTHOLOGUE AFUA_7G01610)"/>
    <property type="match status" value="1"/>
</dbReference>
<dbReference type="RefSeq" id="XP_028469519.1">
    <property type="nucleotide sequence ID" value="XM_028606674.1"/>
</dbReference>
<feature type="compositionally biased region" description="Basic and acidic residues" evidence="7">
    <location>
        <begin position="723"/>
        <end position="733"/>
    </location>
</feature>
<reference evidence="11 12" key="1">
    <citation type="journal article" date="2018" name="Mol. Ecol.">
        <title>The obligate alkalophilic soda-lake fungus Sodiomyces alkalinus has shifted to a protein diet.</title>
        <authorList>
            <person name="Grum-Grzhimaylo A.A."/>
            <person name="Falkoski D.L."/>
            <person name="van den Heuvel J."/>
            <person name="Valero-Jimenez C.A."/>
            <person name="Min B."/>
            <person name="Choi I.G."/>
            <person name="Lipzen A."/>
            <person name="Daum C.G."/>
            <person name="Aanen D.K."/>
            <person name="Tsang A."/>
            <person name="Henrissat B."/>
            <person name="Bilanenko E.N."/>
            <person name="de Vries R.P."/>
            <person name="van Kan J.A.L."/>
            <person name="Grigoriev I.V."/>
            <person name="Debets A.J.M."/>
        </authorList>
    </citation>
    <scope>NUCLEOTIDE SEQUENCE [LARGE SCALE GENOMIC DNA]</scope>
    <source>
        <strain evidence="11 12">F11</strain>
    </source>
</reference>
<feature type="transmembrane region" description="Helical" evidence="8">
    <location>
        <begin position="235"/>
        <end position="257"/>
    </location>
</feature>
<feature type="transmembrane region" description="Helical" evidence="8">
    <location>
        <begin position="633"/>
        <end position="652"/>
    </location>
</feature>
<keyword evidence="6 8" id="KW-0472">Membrane</keyword>
<name>A0A3N2Q4K5_SODAK</name>
<gene>
    <name evidence="11" type="ORF">SODALDRAFT_127042</name>
</gene>
<comment type="subcellular location">
    <subcellularLocation>
        <location evidence="1">Membrane</location>
        <topology evidence="1">Multi-pass membrane protein</topology>
    </subcellularLocation>
</comment>
<evidence type="ECO:0000256" key="2">
    <source>
        <dbReference type="ARBA" id="ARBA00010642"/>
    </source>
</evidence>
<feature type="signal peptide" evidence="9">
    <location>
        <begin position="1"/>
        <end position="28"/>
    </location>
</feature>
<feature type="chain" id="PRO_5017938993" evidence="9">
    <location>
        <begin position="29"/>
        <end position="999"/>
    </location>
</feature>
<evidence type="ECO:0000256" key="9">
    <source>
        <dbReference type="SAM" id="SignalP"/>
    </source>
</evidence>
<keyword evidence="3 8" id="KW-0812">Transmembrane</keyword>
<dbReference type="SMART" id="SM01320">
    <property type="entry name" value="TRP_N"/>
    <property type="match status" value="1"/>
</dbReference>
<feature type="transmembrane region" description="Helical" evidence="8">
    <location>
        <begin position="202"/>
        <end position="223"/>
    </location>
</feature>
<evidence type="ECO:0000313" key="12">
    <source>
        <dbReference type="Proteomes" id="UP000272025"/>
    </source>
</evidence>
<feature type="compositionally biased region" description="Polar residues" evidence="7">
    <location>
        <begin position="844"/>
        <end position="877"/>
    </location>
</feature>
<dbReference type="Pfam" id="PF14558">
    <property type="entry name" value="TRP_N"/>
    <property type="match status" value="1"/>
</dbReference>
<dbReference type="GO" id="GO:0016020">
    <property type="term" value="C:membrane"/>
    <property type="evidence" value="ECO:0007669"/>
    <property type="project" value="UniProtKB-SubCell"/>
</dbReference>
<proteinExistence type="inferred from homology"/>